<dbReference type="EMBL" id="FWXB01000006">
    <property type="protein sequence ID" value="SMC12213.1"/>
    <property type="molecule type" value="Genomic_DNA"/>
</dbReference>
<keyword evidence="3" id="KW-1185">Reference proteome</keyword>
<dbReference type="RefSeq" id="WP_263286398.1">
    <property type="nucleotide sequence ID" value="NZ_JAIMIB010000005.1"/>
</dbReference>
<feature type="region of interest" description="Disordered" evidence="1">
    <location>
        <begin position="1"/>
        <end position="44"/>
    </location>
</feature>
<feature type="compositionally biased region" description="Pro residues" evidence="1">
    <location>
        <begin position="1"/>
        <end position="10"/>
    </location>
</feature>
<protein>
    <submittedName>
        <fullName evidence="2">Uncharacterized protein</fullName>
    </submittedName>
</protein>
<organism evidence="2 3">
    <name type="scientific">Roseovarius aestuarii</name>
    <dbReference type="NCBI Taxonomy" id="475083"/>
    <lineage>
        <taxon>Bacteria</taxon>
        <taxon>Pseudomonadati</taxon>
        <taxon>Pseudomonadota</taxon>
        <taxon>Alphaproteobacteria</taxon>
        <taxon>Rhodobacterales</taxon>
        <taxon>Roseobacteraceae</taxon>
        <taxon>Roseovarius</taxon>
    </lineage>
</organism>
<reference evidence="2 3" key="1">
    <citation type="submission" date="2017-03" db="EMBL/GenBank/DDBJ databases">
        <authorList>
            <person name="Afonso C.L."/>
            <person name="Miller P.J."/>
            <person name="Scott M.A."/>
            <person name="Spackman E."/>
            <person name="Goraichik I."/>
            <person name="Dimitrov K.M."/>
            <person name="Suarez D.L."/>
            <person name="Swayne D.E."/>
        </authorList>
    </citation>
    <scope>NUCLEOTIDE SEQUENCE [LARGE SCALE GENOMIC DNA]</scope>
    <source>
        <strain evidence="2 3">CECT 7745</strain>
    </source>
</reference>
<gene>
    <name evidence="2" type="ORF">ROA7745_02036</name>
</gene>
<evidence type="ECO:0000313" key="3">
    <source>
        <dbReference type="Proteomes" id="UP000193224"/>
    </source>
</evidence>
<dbReference type="AlphaFoldDB" id="A0A1X7BRK0"/>
<dbReference type="Proteomes" id="UP000193224">
    <property type="component" value="Unassembled WGS sequence"/>
</dbReference>
<name>A0A1X7BRK0_9RHOB</name>
<evidence type="ECO:0000256" key="1">
    <source>
        <dbReference type="SAM" id="MobiDB-lite"/>
    </source>
</evidence>
<feature type="compositionally biased region" description="Polar residues" evidence="1">
    <location>
        <begin position="18"/>
        <end position="27"/>
    </location>
</feature>
<evidence type="ECO:0000313" key="2">
    <source>
        <dbReference type="EMBL" id="SMC12213.1"/>
    </source>
</evidence>
<sequence length="44" mass="4619">MATAAPPNPPTKDENKPANASVQSHPGTRTPKPTPMVFTDFASI</sequence>
<proteinExistence type="predicted"/>
<accession>A0A1X7BRK0</accession>